<evidence type="ECO:0000256" key="3">
    <source>
        <dbReference type="ARBA" id="ARBA00022741"/>
    </source>
</evidence>
<gene>
    <name evidence="7" type="primary">aroK</name>
    <name evidence="8" type="ORF">IAA21_02940</name>
</gene>
<dbReference type="PANTHER" id="PTHR21087:SF16">
    <property type="entry name" value="SHIKIMATE KINASE 1, CHLOROPLASTIC"/>
    <property type="match status" value="1"/>
</dbReference>
<comment type="caution">
    <text evidence="7">Lacks conserved residue(s) required for the propagation of feature annotation.</text>
</comment>
<dbReference type="AlphaFoldDB" id="A0A9D2DQZ2"/>
<sequence length="170" mass="18817">MNNITLIGMPGVGKSTLGVVLAKVLGYEFLDADLLIQKQEKKFLYQIIEESGPEGFKKIENRVNASIEAENTVIATGGSVVYCQEAMEHLKSIGKVIYLRASLKELSKRLGNLKGRGVLLKEGQTLKDLYEERVPLYEKYADLVVDEEGKDLEASLQSVLETLKGEKSIP</sequence>
<evidence type="ECO:0000256" key="1">
    <source>
        <dbReference type="ARBA" id="ARBA00022605"/>
    </source>
</evidence>
<reference evidence="8" key="2">
    <citation type="submission" date="2021-04" db="EMBL/GenBank/DDBJ databases">
        <authorList>
            <person name="Gilroy R."/>
        </authorList>
    </citation>
    <scope>NUCLEOTIDE SEQUENCE</scope>
    <source>
        <strain evidence="8">14324</strain>
    </source>
</reference>
<dbReference type="InterPro" id="IPR027417">
    <property type="entry name" value="P-loop_NTPase"/>
</dbReference>
<comment type="cofactor">
    <cofactor evidence="7">
        <name>Mg(2+)</name>
        <dbReference type="ChEBI" id="CHEBI:18420"/>
    </cofactor>
    <text evidence="7">Binds 1 Mg(2+) ion per subunit.</text>
</comment>
<feature type="binding site" evidence="7">
    <location>
        <position position="133"/>
    </location>
    <ligand>
        <name>substrate</name>
    </ligand>
</feature>
<dbReference type="PANTHER" id="PTHR21087">
    <property type="entry name" value="SHIKIMATE KINASE"/>
    <property type="match status" value="1"/>
</dbReference>
<proteinExistence type="inferred from homology"/>
<evidence type="ECO:0000256" key="4">
    <source>
        <dbReference type="ARBA" id="ARBA00022777"/>
    </source>
</evidence>
<protein>
    <recommendedName>
        <fullName evidence="7">Shikimate kinase</fullName>
        <shortName evidence="7">SK</shortName>
        <ecNumber evidence="7">2.7.1.71</ecNumber>
    </recommendedName>
</protein>
<keyword evidence="7" id="KW-0460">Magnesium</keyword>
<feature type="binding site" evidence="7">
    <location>
        <position position="15"/>
    </location>
    <ligand>
        <name>Mg(2+)</name>
        <dbReference type="ChEBI" id="CHEBI:18420"/>
    </ligand>
</feature>
<dbReference type="GO" id="GO:0005829">
    <property type="term" value="C:cytosol"/>
    <property type="evidence" value="ECO:0007669"/>
    <property type="project" value="TreeGrafter"/>
</dbReference>
<comment type="subunit">
    <text evidence="7">Monomer.</text>
</comment>
<feature type="binding site" evidence="7">
    <location>
        <begin position="11"/>
        <end position="16"/>
    </location>
    <ligand>
        <name>ATP</name>
        <dbReference type="ChEBI" id="CHEBI:30616"/>
    </ligand>
</feature>
<keyword evidence="1 7" id="KW-0028">Amino-acid biosynthesis</keyword>
<dbReference type="GO" id="GO:0008652">
    <property type="term" value="P:amino acid biosynthetic process"/>
    <property type="evidence" value="ECO:0007669"/>
    <property type="project" value="UniProtKB-KW"/>
</dbReference>
<evidence type="ECO:0000256" key="5">
    <source>
        <dbReference type="ARBA" id="ARBA00022840"/>
    </source>
</evidence>
<dbReference type="GO" id="GO:0004765">
    <property type="term" value="F:shikimate kinase activity"/>
    <property type="evidence" value="ECO:0007669"/>
    <property type="project" value="UniProtKB-UniRule"/>
</dbReference>
<dbReference type="CDD" id="cd00464">
    <property type="entry name" value="SK"/>
    <property type="match status" value="1"/>
</dbReference>
<name>A0A9D2DQZ2_9FIRM</name>
<dbReference type="EMBL" id="DXBU01000036">
    <property type="protein sequence ID" value="HIZ21741.1"/>
    <property type="molecule type" value="Genomic_DNA"/>
</dbReference>
<organism evidence="8 9">
    <name type="scientific">Candidatus Blautia faecigallinarum</name>
    <dbReference type="NCBI Taxonomy" id="2838488"/>
    <lineage>
        <taxon>Bacteria</taxon>
        <taxon>Bacillati</taxon>
        <taxon>Bacillota</taxon>
        <taxon>Clostridia</taxon>
        <taxon>Lachnospirales</taxon>
        <taxon>Lachnospiraceae</taxon>
        <taxon>Blautia</taxon>
    </lineage>
</organism>
<evidence type="ECO:0000256" key="2">
    <source>
        <dbReference type="ARBA" id="ARBA00022679"/>
    </source>
</evidence>
<reference evidence="8" key="1">
    <citation type="journal article" date="2021" name="PeerJ">
        <title>Extensive microbial diversity within the chicken gut microbiome revealed by metagenomics and culture.</title>
        <authorList>
            <person name="Gilroy R."/>
            <person name="Ravi A."/>
            <person name="Getino M."/>
            <person name="Pursley I."/>
            <person name="Horton D.L."/>
            <person name="Alikhan N.F."/>
            <person name="Baker D."/>
            <person name="Gharbi K."/>
            <person name="Hall N."/>
            <person name="Watson M."/>
            <person name="Adriaenssens E.M."/>
            <person name="Foster-Nyarko E."/>
            <person name="Jarju S."/>
            <person name="Secka A."/>
            <person name="Antonio M."/>
            <person name="Oren A."/>
            <person name="Chaudhuri R.R."/>
            <person name="La Ragione R."/>
            <person name="Hildebrand F."/>
            <person name="Pallen M.J."/>
        </authorList>
    </citation>
    <scope>NUCLEOTIDE SEQUENCE</scope>
    <source>
        <strain evidence="8">14324</strain>
    </source>
</reference>
<evidence type="ECO:0000313" key="9">
    <source>
        <dbReference type="Proteomes" id="UP000824041"/>
    </source>
</evidence>
<dbReference type="InterPro" id="IPR000623">
    <property type="entry name" value="Shikimate_kinase/TSH1"/>
</dbReference>
<dbReference type="HAMAP" id="MF_00109">
    <property type="entry name" value="Shikimate_kinase"/>
    <property type="match status" value="1"/>
</dbReference>
<dbReference type="InterPro" id="IPR031322">
    <property type="entry name" value="Shikimate/glucono_kinase"/>
</dbReference>
<dbReference type="EC" id="2.7.1.71" evidence="7"/>
<comment type="catalytic activity">
    <reaction evidence="7">
        <text>shikimate + ATP = 3-phosphoshikimate + ADP + H(+)</text>
        <dbReference type="Rhea" id="RHEA:13121"/>
        <dbReference type="ChEBI" id="CHEBI:15378"/>
        <dbReference type="ChEBI" id="CHEBI:30616"/>
        <dbReference type="ChEBI" id="CHEBI:36208"/>
        <dbReference type="ChEBI" id="CHEBI:145989"/>
        <dbReference type="ChEBI" id="CHEBI:456216"/>
        <dbReference type="EC" id="2.7.1.71"/>
    </reaction>
</comment>
<evidence type="ECO:0000313" key="8">
    <source>
        <dbReference type="EMBL" id="HIZ21741.1"/>
    </source>
</evidence>
<comment type="pathway">
    <text evidence="7">Metabolic intermediate biosynthesis; chorismate biosynthesis; chorismate from D-erythrose 4-phosphate and phosphoenolpyruvate: step 5/7.</text>
</comment>
<accession>A0A9D2DQZ2</accession>
<dbReference type="GO" id="GO:0005524">
    <property type="term" value="F:ATP binding"/>
    <property type="evidence" value="ECO:0007669"/>
    <property type="project" value="UniProtKB-UniRule"/>
</dbReference>
<keyword evidence="3 7" id="KW-0547">Nucleotide-binding</keyword>
<dbReference type="Proteomes" id="UP000824041">
    <property type="component" value="Unassembled WGS sequence"/>
</dbReference>
<dbReference type="GO" id="GO:0000287">
    <property type="term" value="F:magnesium ion binding"/>
    <property type="evidence" value="ECO:0007669"/>
    <property type="project" value="UniProtKB-UniRule"/>
</dbReference>
<dbReference type="GO" id="GO:0009073">
    <property type="term" value="P:aromatic amino acid family biosynthetic process"/>
    <property type="evidence" value="ECO:0007669"/>
    <property type="project" value="UniProtKB-KW"/>
</dbReference>
<comment type="function">
    <text evidence="7">Catalyzes the specific phosphorylation of the 3-hydroxyl group of shikimic acid using ATP as a cosubstrate.</text>
</comment>
<keyword evidence="7" id="KW-0963">Cytoplasm</keyword>
<keyword evidence="5 7" id="KW-0067">ATP-binding</keyword>
<feature type="binding site" evidence="7">
    <location>
        <position position="116"/>
    </location>
    <ligand>
        <name>ATP</name>
        <dbReference type="ChEBI" id="CHEBI:30616"/>
    </ligand>
</feature>
<dbReference type="GO" id="GO:0009423">
    <property type="term" value="P:chorismate biosynthetic process"/>
    <property type="evidence" value="ECO:0007669"/>
    <property type="project" value="UniProtKB-UniRule"/>
</dbReference>
<keyword evidence="7" id="KW-0479">Metal-binding</keyword>
<comment type="caution">
    <text evidence="8">The sequence shown here is derived from an EMBL/GenBank/DDBJ whole genome shotgun (WGS) entry which is preliminary data.</text>
</comment>
<dbReference type="PRINTS" id="PR01100">
    <property type="entry name" value="SHIKIMTKNASE"/>
</dbReference>
<evidence type="ECO:0000256" key="7">
    <source>
        <dbReference type="HAMAP-Rule" id="MF_00109"/>
    </source>
</evidence>
<comment type="similarity">
    <text evidence="7">Belongs to the shikimate kinase family.</text>
</comment>
<keyword evidence="4 7" id="KW-0418">Kinase</keyword>
<keyword evidence="2 7" id="KW-0808">Transferase</keyword>
<feature type="binding site" evidence="7">
    <location>
        <position position="78"/>
    </location>
    <ligand>
        <name>substrate</name>
    </ligand>
</feature>
<comment type="subcellular location">
    <subcellularLocation>
        <location evidence="7">Cytoplasm</location>
    </subcellularLocation>
</comment>
<dbReference type="SUPFAM" id="SSF52540">
    <property type="entry name" value="P-loop containing nucleoside triphosphate hydrolases"/>
    <property type="match status" value="1"/>
</dbReference>
<keyword evidence="6 7" id="KW-0057">Aromatic amino acid biosynthesis</keyword>
<dbReference type="Pfam" id="PF01202">
    <property type="entry name" value="SKI"/>
    <property type="match status" value="1"/>
</dbReference>
<dbReference type="Gene3D" id="3.40.50.300">
    <property type="entry name" value="P-loop containing nucleotide triphosphate hydrolases"/>
    <property type="match status" value="1"/>
</dbReference>
<evidence type="ECO:0000256" key="6">
    <source>
        <dbReference type="ARBA" id="ARBA00023141"/>
    </source>
</evidence>
<feature type="binding site" evidence="7">
    <location>
        <position position="33"/>
    </location>
    <ligand>
        <name>substrate</name>
    </ligand>
</feature>